<organism evidence="1 2">
    <name type="scientific">Trichuris suis</name>
    <name type="common">pig whipworm</name>
    <dbReference type="NCBI Taxonomy" id="68888"/>
    <lineage>
        <taxon>Eukaryota</taxon>
        <taxon>Metazoa</taxon>
        <taxon>Ecdysozoa</taxon>
        <taxon>Nematoda</taxon>
        <taxon>Enoplea</taxon>
        <taxon>Dorylaimia</taxon>
        <taxon>Trichinellida</taxon>
        <taxon>Trichuridae</taxon>
        <taxon>Trichuris</taxon>
    </lineage>
</organism>
<dbReference type="Proteomes" id="UP000030764">
    <property type="component" value="Unassembled WGS sequence"/>
</dbReference>
<name>A0A085MFY4_9BILA</name>
<evidence type="ECO:0000313" key="1">
    <source>
        <dbReference type="EMBL" id="KFD56130.1"/>
    </source>
</evidence>
<gene>
    <name evidence="1" type="ORF">M513_02908</name>
</gene>
<keyword evidence="2" id="KW-1185">Reference proteome</keyword>
<dbReference type="AlphaFoldDB" id="A0A085MFY4"/>
<sequence length="118" mass="12803">MANDPTPPTMELNVSTTSFSVSVHNGEIIRICSFNEFVKSELTVIDKNASTINSCSLLILLAPLMERKSEKSRIDSIISSESTYSISVLKGRNAEALSAFPEAVHVCVCRPKSDPSPT</sequence>
<protein>
    <submittedName>
        <fullName evidence="1">Uncharacterized protein</fullName>
    </submittedName>
</protein>
<accession>A0A085MFY4</accession>
<proteinExistence type="predicted"/>
<evidence type="ECO:0000313" key="2">
    <source>
        <dbReference type="Proteomes" id="UP000030764"/>
    </source>
</evidence>
<dbReference type="EMBL" id="KL363195">
    <property type="protein sequence ID" value="KFD56130.1"/>
    <property type="molecule type" value="Genomic_DNA"/>
</dbReference>
<reference evidence="1 2" key="1">
    <citation type="journal article" date="2014" name="Nat. Genet.">
        <title>Genome and transcriptome of the porcine whipworm Trichuris suis.</title>
        <authorList>
            <person name="Jex A.R."/>
            <person name="Nejsum P."/>
            <person name="Schwarz E.M."/>
            <person name="Hu L."/>
            <person name="Young N.D."/>
            <person name="Hall R.S."/>
            <person name="Korhonen P.K."/>
            <person name="Liao S."/>
            <person name="Thamsborg S."/>
            <person name="Xia J."/>
            <person name="Xu P."/>
            <person name="Wang S."/>
            <person name="Scheerlinck J.P."/>
            <person name="Hofmann A."/>
            <person name="Sternberg P.W."/>
            <person name="Wang J."/>
            <person name="Gasser R.B."/>
        </authorList>
    </citation>
    <scope>NUCLEOTIDE SEQUENCE [LARGE SCALE GENOMIC DNA]</scope>
    <source>
        <strain evidence="1">DCEP-RM93M</strain>
    </source>
</reference>